<dbReference type="Proteomes" id="UP001301132">
    <property type="component" value="Unassembled WGS sequence"/>
</dbReference>
<reference evidence="3 4" key="1">
    <citation type="submission" date="2022-12" db="EMBL/GenBank/DDBJ databases">
        <authorList>
            <person name="Abashina T."/>
            <person name="Solyanikova I."/>
            <person name="Delegan Y."/>
        </authorList>
    </citation>
    <scope>NUCLEOTIDE SEQUENCE [LARGE SCALE GENOMIC DNA]</scope>
    <source>
        <strain evidence="3 4">IPS92ro</strain>
    </source>
</reference>
<dbReference type="Gene3D" id="3.90.220.20">
    <property type="entry name" value="DNA methylase specificity domains"/>
    <property type="match status" value="2"/>
</dbReference>
<dbReference type="EMBL" id="JAPWHU010000057">
    <property type="protein sequence ID" value="MCZ4633993.1"/>
    <property type="molecule type" value="Genomic_DNA"/>
</dbReference>
<dbReference type="InterPro" id="IPR044946">
    <property type="entry name" value="Restrct_endonuc_typeI_TRD_sf"/>
</dbReference>
<keyword evidence="3" id="KW-0540">Nuclease</keyword>
<accession>A0ABT4NXZ7</accession>
<dbReference type="EC" id="3.1.21.-" evidence="3"/>
<evidence type="ECO:0000313" key="3">
    <source>
        <dbReference type="EMBL" id="MCZ4633993.1"/>
    </source>
</evidence>
<dbReference type="SUPFAM" id="SSF116734">
    <property type="entry name" value="DNA methylase specificity domain"/>
    <property type="match status" value="2"/>
</dbReference>
<proteinExistence type="predicted"/>
<dbReference type="RefSeq" id="WP_265701175.1">
    <property type="nucleotide sequence ID" value="NZ_JAPWHU010000057.1"/>
</dbReference>
<evidence type="ECO:0000313" key="4">
    <source>
        <dbReference type="Proteomes" id="UP001301132"/>
    </source>
</evidence>
<dbReference type="GO" id="GO:0004519">
    <property type="term" value="F:endonuclease activity"/>
    <property type="evidence" value="ECO:0007669"/>
    <property type="project" value="UniProtKB-KW"/>
</dbReference>
<sequence length="401" mass="44410">MTTLISSPWATQRARFLFRRRDVRGVDAPLASATKDGVVLRSDLDFSVWNPESNTSNYKLVEPDDFVIGLRSFQHGIAHSTVRGNVSPAYTVLRPTPSANPRFYKYYFRSQLLISQLANITQGIRQGQSIDIEAFQNLHVAVPSPQEQHRIADFLDMEMARIDHLVARKRHLIALLDERIDSRILELVGASELVRPTSGSPVLPLRRLLSKVIRPAQANLGVVTAYRDGQVTERGTRRADGYTLSASTEPQGQFVKVGDVVVHGLDGFAGAIGTAETKGNCSPVYHVCTPNHAGDSRFLARLLRLLALQGYLGNFAVSTRERAVDFRNWDLFGRIPIPVVPLAEQREIGEWISKVRPIRRVVEQSTELAAERRHALITAAVTGQFDVSTASGRNVTEGVTA</sequence>
<dbReference type="InterPro" id="IPR051212">
    <property type="entry name" value="Type-I_RE_S_subunit"/>
</dbReference>
<dbReference type="PANTHER" id="PTHR43140">
    <property type="entry name" value="TYPE-1 RESTRICTION ENZYME ECOKI SPECIFICITY PROTEIN"/>
    <property type="match status" value="1"/>
</dbReference>
<protein>
    <submittedName>
        <fullName evidence="3">Restriction endonuclease subunit S</fullName>
        <ecNumber evidence="3">3.1.21.-</ecNumber>
    </submittedName>
</protein>
<evidence type="ECO:0000256" key="1">
    <source>
        <dbReference type="ARBA" id="ARBA00022747"/>
    </source>
</evidence>
<keyword evidence="2" id="KW-0238">DNA-binding</keyword>
<dbReference type="CDD" id="cd16961">
    <property type="entry name" value="RMtype1_S_TRD-CR_like"/>
    <property type="match status" value="1"/>
</dbReference>
<dbReference type="GO" id="GO:0016787">
    <property type="term" value="F:hydrolase activity"/>
    <property type="evidence" value="ECO:0007669"/>
    <property type="project" value="UniProtKB-KW"/>
</dbReference>
<name>A0ABT4NXZ7_9ACTN</name>
<evidence type="ECO:0000256" key="2">
    <source>
        <dbReference type="ARBA" id="ARBA00023125"/>
    </source>
</evidence>
<keyword evidence="3" id="KW-0378">Hydrolase</keyword>
<gene>
    <name evidence="3" type="ORF">O3S69_08005</name>
</gene>
<keyword evidence="3" id="KW-0255">Endonuclease</keyword>
<comment type="caution">
    <text evidence="3">The sequence shown here is derived from an EMBL/GenBank/DDBJ whole genome shotgun (WGS) entry which is preliminary data.</text>
</comment>
<organism evidence="3 4">
    <name type="scientific">Streptomyces rubrogriseus</name>
    <dbReference type="NCBI Taxonomy" id="194673"/>
    <lineage>
        <taxon>Bacteria</taxon>
        <taxon>Bacillati</taxon>
        <taxon>Actinomycetota</taxon>
        <taxon>Actinomycetes</taxon>
        <taxon>Kitasatosporales</taxon>
        <taxon>Streptomycetaceae</taxon>
        <taxon>Streptomyces</taxon>
        <taxon>Streptomyces violaceoruber group</taxon>
    </lineage>
</organism>
<keyword evidence="1" id="KW-0680">Restriction system</keyword>
<dbReference type="PANTHER" id="PTHR43140:SF1">
    <property type="entry name" value="TYPE I RESTRICTION ENZYME ECOKI SPECIFICITY SUBUNIT"/>
    <property type="match status" value="1"/>
</dbReference>
<keyword evidence="4" id="KW-1185">Reference proteome</keyword>